<comment type="caution">
    <text evidence="5">The sequence shown here is derived from an EMBL/GenBank/DDBJ whole genome shotgun (WGS) entry which is preliminary data.</text>
</comment>
<evidence type="ECO:0000256" key="2">
    <source>
        <dbReference type="SAM" id="Phobius"/>
    </source>
</evidence>
<organism evidence="5 6">
    <name type="scientific">Komagataeibacter europaeus</name>
    <name type="common">Gluconacetobacter europaeus</name>
    <dbReference type="NCBI Taxonomy" id="33995"/>
    <lineage>
        <taxon>Bacteria</taxon>
        <taxon>Pseudomonadati</taxon>
        <taxon>Pseudomonadota</taxon>
        <taxon>Alphaproteobacteria</taxon>
        <taxon>Acetobacterales</taxon>
        <taxon>Acetobacteraceae</taxon>
        <taxon>Komagataeibacter</taxon>
    </lineage>
</organism>
<evidence type="ECO:0000256" key="3">
    <source>
        <dbReference type="SAM" id="SignalP"/>
    </source>
</evidence>
<dbReference type="EMBL" id="LHUQ01000005">
    <property type="protein sequence ID" value="KON65056.1"/>
    <property type="molecule type" value="Genomic_DNA"/>
</dbReference>
<reference evidence="5" key="1">
    <citation type="submission" date="2015-08" db="EMBL/GenBank/DDBJ databases">
        <title>Draft genome sequence of Komagataeibacter europaeus CECT 8546 a cellulose producer strain from vinegar produced by the traditional method.</title>
        <authorList>
            <person name="Poehlein A."/>
            <person name="Valera M.J."/>
            <person name="Haack F.S."/>
            <person name="Mas A."/>
            <person name="Daniel R."/>
            <person name="Streit W.R."/>
            <person name="Mateo E."/>
        </authorList>
    </citation>
    <scope>NUCLEOTIDE SEQUENCE [LARGE SCALE GENOMIC DNA]</scope>
    <source>
        <strain evidence="5">CECT 8546</strain>
    </source>
</reference>
<accession>A0A0M0EJF4</accession>
<feature type="chain" id="PRO_5005598063" evidence="3">
    <location>
        <begin position="30"/>
        <end position="324"/>
    </location>
</feature>
<evidence type="ECO:0000313" key="5">
    <source>
        <dbReference type="EMBL" id="KON65056.1"/>
    </source>
</evidence>
<dbReference type="Proteomes" id="UP000037566">
    <property type="component" value="Unassembled WGS sequence"/>
</dbReference>
<keyword evidence="2" id="KW-0472">Membrane</keyword>
<dbReference type="PANTHER" id="PTHR41542">
    <property type="entry name" value="BLL5807 PROTEIN"/>
    <property type="match status" value="1"/>
</dbReference>
<protein>
    <submittedName>
        <fullName evidence="5">Tim44-like domain protein</fullName>
    </submittedName>
</protein>
<dbReference type="RefSeq" id="WP_019090564.1">
    <property type="nucleotide sequence ID" value="NZ_JACHUU010000001.1"/>
</dbReference>
<dbReference type="PANTHER" id="PTHR41542:SF1">
    <property type="entry name" value="BLL5807 PROTEIN"/>
    <property type="match status" value="1"/>
</dbReference>
<evidence type="ECO:0000259" key="4">
    <source>
        <dbReference type="SMART" id="SM00978"/>
    </source>
</evidence>
<dbReference type="OrthoDB" id="9780873at2"/>
<dbReference type="STRING" id="33995.KOEU_13540"/>
<feature type="signal peptide" evidence="3">
    <location>
        <begin position="1"/>
        <end position="29"/>
    </location>
</feature>
<dbReference type="SUPFAM" id="SSF54427">
    <property type="entry name" value="NTF2-like"/>
    <property type="match status" value="1"/>
</dbReference>
<name>A0A0M0EJF4_KOMEU</name>
<proteinExistence type="predicted"/>
<keyword evidence="2" id="KW-0812">Transmembrane</keyword>
<dbReference type="Pfam" id="PF04280">
    <property type="entry name" value="Tim44"/>
    <property type="match status" value="1"/>
</dbReference>
<feature type="transmembrane region" description="Helical" evidence="2">
    <location>
        <begin position="133"/>
        <end position="152"/>
    </location>
</feature>
<dbReference type="InterPro" id="IPR007379">
    <property type="entry name" value="Tim44-like_dom"/>
</dbReference>
<keyword evidence="3" id="KW-0732">Signal</keyword>
<dbReference type="PATRIC" id="fig|33995.3.peg.1512"/>
<evidence type="ECO:0000313" key="6">
    <source>
        <dbReference type="Proteomes" id="UP000037566"/>
    </source>
</evidence>
<keyword evidence="6" id="KW-1185">Reference proteome</keyword>
<dbReference type="SMART" id="SM00978">
    <property type="entry name" value="Tim44"/>
    <property type="match status" value="1"/>
</dbReference>
<evidence type="ECO:0000256" key="1">
    <source>
        <dbReference type="SAM" id="MobiDB-lite"/>
    </source>
</evidence>
<feature type="transmembrane region" description="Helical" evidence="2">
    <location>
        <begin position="102"/>
        <end position="121"/>
    </location>
</feature>
<sequence length="324" mass="34522">MKQNSSRQMPRKSIVLAASAALTMLPLLAHPDVADARAGGGFSMGSRGSRTYSAPAPSQTAPFGATPFQRTMTPRPQPTPGYGAQAPFGAGAMAMARPRHPFMNGFMGGLIGAGLFGMMFGHGMFGSGMGGSGFLGLLIQLALVFFIVRWAIRRFAGSRANGGNALPFGMQRPAAGPVPQGGGQQPVGVAITAADYQAFQQALINIQTAWSQQNVGAMQHMATPEMVSYFSSQLNDLASRGARNVVSDIRFERGDLVESWRENGFDYATVAMQYSMIDITTDMTGRVIDGDPANRTTVTELWTFVRSAGTGTWLLSAIQQTPRR</sequence>
<dbReference type="Gene3D" id="3.10.450.240">
    <property type="match status" value="1"/>
</dbReference>
<feature type="domain" description="Tim44-like" evidence="4">
    <location>
        <begin position="175"/>
        <end position="320"/>
    </location>
</feature>
<dbReference type="AlphaFoldDB" id="A0A0M0EJF4"/>
<keyword evidence="2" id="KW-1133">Transmembrane helix</keyword>
<feature type="region of interest" description="Disordered" evidence="1">
    <location>
        <begin position="46"/>
        <end position="80"/>
    </location>
</feature>
<gene>
    <name evidence="5" type="ORF">KOEU_13540</name>
</gene>
<dbReference type="InterPro" id="IPR032710">
    <property type="entry name" value="NTF2-like_dom_sf"/>
</dbReference>